<gene>
    <name evidence="1" type="ORF">GTHE00462_LOCUS5448</name>
</gene>
<evidence type="ECO:0000313" key="1">
    <source>
        <dbReference type="EMBL" id="CAE2262389.1"/>
    </source>
</evidence>
<reference evidence="1" key="1">
    <citation type="submission" date="2021-01" db="EMBL/GenBank/DDBJ databases">
        <authorList>
            <person name="Corre E."/>
            <person name="Pelletier E."/>
            <person name="Niang G."/>
            <person name="Scheremetjew M."/>
            <person name="Finn R."/>
            <person name="Kale V."/>
            <person name="Holt S."/>
            <person name="Cochrane G."/>
            <person name="Meng A."/>
            <person name="Brown T."/>
            <person name="Cohen L."/>
        </authorList>
    </citation>
    <scope>NUCLEOTIDE SEQUENCE</scope>
    <source>
        <strain evidence="1">CCMP 2712</strain>
    </source>
</reference>
<dbReference type="EMBL" id="HBKN01006792">
    <property type="protein sequence ID" value="CAE2262389.1"/>
    <property type="molecule type" value="Transcribed_RNA"/>
</dbReference>
<name>A0A7S4JFV0_GUITH</name>
<protein>
    <submittedName>
        <fullName evidence="1">Uncharacterized protein</fullName>
    </submittedName>
</protein>
<organism evidence="1">
    <name type="scientific">Guillardia theta</name>
    <name type="common">Cryptophyte</name>
    <name type="synonym">Cryptomonas phi</name>
    <dbReference type="NCBI Taxonomy" id="55529"/>
    <lineage>
        <taxon>Eukaryota</taxon>
        <taxon>Cryptophyceae</taxon>
        <taxon>Pyrenomonadales</taxon>
        <taxon>Geminigeraceae</taxon>
        <taxon>Guillardia</taxon>
    </lineage>
</organism>
<sequence>MMVVGFRSTSISSWQTCILDVLDSVSKRTQDVAVLAAQFVPRQQVVRENLVLNVKFDGEGLETCQVFSVWRQHLGKLAEAVRPLPPPEQLTKSIRLMDAKFRQVGGGTKNSCPYCFADFFLATN</sequence>
<dbReference type="AlphaFoldDB" id="A0A7S4JFV0"/>
<accession>A0A7S4JFV0</accession>
<proteinExistence type="predicted"/>